<keyword evidence="9" id="KW-1185">Reference proteome</keyword>
<reference evidence="8" key="1">
    <citation type="journal article" date="2020" name="Stud. Mycol.">
        <title>101 Dothideomycetes genomes: a test case for predicting lifestyles and emergence of pathogens.</title>
        <authorList>
            <person name="Haridas S."/>
            <person name="Albert R."/>
            <person name="Binder M."/>
            <person name="Bloem J."/>
            <person name="Labutti K."/>
            <person name="Salamov A."/>
            <person name="Andreopoulos B."/>
            <person name="Baker S."/>
            <person name="Barry K."/>
            <person name="Bills G."/>
            <person name="Bluhm B."/>
            <person name="Cannon C."/>
            <person name="Castanera R."/>
            <person name="Culley D."/>
            <person name="Daum C."/>
            <person name="Ezra D."/>
            <person name="Gonzalez J."/>
            <person name="Henrissat B."/>
            <person name="Kuo A."/>
            <person name="Liang C."/>
            <person name="Lipzen A."/>
            <person name="Lutzoni F."/>
            <person name="Magnuson J."/>
            <person name="Mondo S."/>
            <person name="Nolan M."/>
            <person name="Ohm R."/>
            <person name="Pangilinan J."/>
            <person name="Park H.-J."/>
            <person name="Ramirez L."/>
            <person name="Alfaro M."/>
            <person name="Sun H."/>
            <person name="Tritt A."/>
            <person name="Yoshinaga Y."/>
            <person name="Zwiers L.-H."/>
            <person name="Turgeon B."/>
            <person name="Goodwin S."/>
            <person name="Spatafora J."/>
            <person name="Crous P."/>
            <person name="Grigoriev I."/>
        </authorList>
    </citation>
    <scope>NUCLEOTIDE SEQUENCE</scope>
    <source>
        <strain evidence="8">CBS 123094</strain>
    </source>
</reference>
<feature type="transmembrane region" description="Helical" evidence="6">
    <location>
        <begin position="28"/>
        <end position="48"/>
    </location>
</feature>
<feature type="non-terminal residue" evidence="8">
    <location>
        <position position="219"/>
    </location>
</feature>
<evidence type="ECO:0000313" key="9">
    <source>
        <dbReference type="Proteomes" id="UP000799779"/>
    </source>
</evidence>
<organism evidence="8 9">
    <name type="scientific">Amniculicola lignicola CBS 123094</name>
    <dbReference type="NCBI Taxonomy" id="1392246"/>
    <lineage>
        <taxon>Eukaryota</taxon>
        <taxon>Fungi</taxon>
        <taxon>Dikarya</taxon>
        <taxon>Ascomycota</taxon>
        <taxon>Pezizomycotina</taxon>
        <taxon>Dothideomycetes</taxon>
        <taxon>Pleosporomycetidae</taxon>
        <taxon>Pleosporales</taxon>
        <taxon>Amniculicolaceae</taxon>
        <taxon>Amniculicola</taxon>
    </lineage>
</organism>
<dbReference type="Proteomes" id="UP000799779">
    <property type="component" value="Unassembled WGS sequence"/>
</dbReference>
<dbReference type="OrthoDB" id="5283415at2759"/>
<dbReference type="AlphaFoldDB" id="A0A6A5WW29"/>
<keyword evidence="4 6" id="KW-0472">Membrane</keyword>
<dbReference type="EMBL" id="ML977564">
    <property type="protein sequence ID" value="KAF2005164.1"/>
    <property type="molecule type" value="Genomic_DNA"/>
</dbReference>
<dbReference type="InterPro" id="IPR052337">
    <property type="entry name" value="SAT4-like"/>
</dbReference>
<keyword evidence="3 6" id="KW-1133">Transmembrane helix</keyword>
<feature type="transmembrane region" description="Helical" evidence="6">
    <location>
        <begin position="102"/>
        <end position="124"/>
    </location>
</feature>
<feature type="domain" description="Rhodopsin" evidence="7">
    <location>
        <begin position="7"/>
        <end position="201"/>
    </location>
</feature>
<feature type="transmembrane region" description="Helical" evidence="6">
    <location>
        <begin position="136"/>
        <end position="157"/>
    </location>
</feature>
<feature type="transmembrane region" description="Helical" evidence="6">
    <location>
        <begin position="54"/>
        <end position="81"/>
    </location>
</feature>
<dbReference type="Pfam" id="PF20684">
    <property type="entry name" value="Fung_rhodopsin"/>
    <property type="match status" value="1"/>
</dbReference>
<evidence type="ECO:0000313" key="8">
    <source>
        <dbReference type="EMBL" id="KAF2005164.1"/>
    </source>
</evidence>
<proteinExistence type="inferred from homology"/>
<evidence type="ECO:0000256" key="4">
    <source>
        <dbReference type="ARBA" id="ARBA00023136"/>
    </source>
</evidence>
<keyword evidence="2 6" id="KW-0812">Transmembrane</keyword>
<dbReference type="PANTHER" id="PTHR33048">
    <property type="entry name" value="PTH11-LIKE INTEGRAL MEMBRANE PROTEIN (AFU_ORTHOLOGUE AFUA_5G11245)"/>
    <property type="match status" value="1"/>
</dbReference>
<gene>
    <name evidence="8" type="ORF">P154DRAFT_397393</name>
</gene>
<evidence type="ECO:0000256" key="6">
    <source>
        <dbReference type="SAM" id="Phobius"/>
    </source>
</evidence>
<comment type="subcellular location">
    <subcellularLocation>
        <location evidence="1">Membrane</location>
        <topology evidence="1">Multi-pass membrane protein</topology>
    </subcellularLocation>
</comment>
<dbReference type="GO" id="GO:0016020">
    <property type="term" value="C:membrane"/>
    <property type="evidence" value="ECO:0007669"/>
    <property type="project" value="UniProtKB-SubCell"/>
</dbReference>
<comment type="similarity">
    <text evidence="5">Belongs to the SAT4 family.</text>
</comment>
<feature type="non-terminal residue" evidence="8">
    <location>
        <position position="1"/>
    </location>
</feature>
<evidence type="ECO:0000256" key="5">
    <source>
        <dbReference type="ARBA" id="ARBA00038359"/>
    </source>
</evidence>
<evidence type="ECO:0000256" key="2">
    <source>
        <dbReference type="ARBA" id="ARBA00022692"/>
    </source>
</evidence>
<dbReference type="PANTHER" id="PTHR33048:SF160">
    <property type="entry name" value="SAT4 FAMILY MEMBRANE PROTEIN"/>
    <property type="match status" value="1"/>
</dbReference>
<evidence type="ECO:0000256" key="1">
    <source>
        <dbReference type="ARBA" id="ARBA00004141"/>
    </source>
</evidence>
<evidence type="ECO:0000259" key="7">
    <source>
        <dbReference type="Pfam" id="PF20684"/>
    </source>
</evidence>
<name>A0A6A5WW29_9PLEO</name>
<dbReference type="InterPro" id="IPR049326">
    <property type="entry name" value="Rhodopsin_dom_fungi"/>
</dbReference>
<evidence type="ECO:0000256" key="3">
    <source>
        <dbReference type="ARBA" id="ARBA00022989"/>
    </source>
</evidence>
<sequence>YTGYRLEDIPHGAVSKLETAKWRYINAVIYNPILGLIKISFLLTLINLQSPQRWVAISLWTLFAINTMYTIGGTLIALLNCRPIPRFWDRRIPGHCVEAKKYIYATISITIITDLLVTLVPIAILHGLQMPRRSKVIVICFLSLGLLVTAIASYRLANFIRVFSNPDPVRNESPYNVRTPLANIEANLAAIAACGPTIKWVLGLWIPFFDTSSRQPSKK</sequence>
<protein>
    <recommendedName>
        <fullName evidence="7">Rhodopsin domain-containing protein</fullName>
    </recommendedName>
</protein>
<accession>A0A6A5WW29</accession>